<name>A0A4Y7R8Q7_9FIRM</name>
<accession>A0A4Y7R8Q7</accession>
<sequence>MPQAVRAHLIVTGLVQGVYYRATARQEARTLNITGWVKNRTDGAVEAVIEGDRVKVLKFIDWCRQGPPASQVRGVQVEWGDFRGEYQDFSIVS</sequence>
<gene>
    <name evidence="8" type="primary">acyP</name>
    <name evidence="8" type="ORF">Psch_02385</name>
</gene>
<dbReference type="PROSITE" id="PS51160">
    <property type="entry name" value="ACYLPHOSPHATASE_3"/>
    <property type="match status" value="1"/>
</dbReference>
<dbReference type="SUPFAM" id="SSF54975">
    <property type="entry name" value="Acylphosphatase/BLUF domain-like"/>
    <property type="match status" value="1"/>
</dbReference>
<dbReference type="GO" id="GO:0003998">
    <property type="term" value="F:acylphosphatase activity"/>
    <property type="evidence" value="ECO:0007669"/>
    <property type="project" value="UniProtKB-EC"/>
</dbReference>
<evidence type="ECO:0000256" key="2">
    <source>
        <dbReference type="ARBA" id="ARBA00012150"/>
    </source>
</evidence>
<dbReference type="InterPro" id="IPR001792">
    <property type="entry name" value="Acylphosphatase-like_dom"/>
</dbReference>
<keyword evidence="5 8" id="KW-0378">Hydrolase</keyword>
<dbReference type="PANTHER" id="PTHR47268:SF4">
    <property type="entry name" value="ACYLPHOSPHATASE"/>
    <property type="match status" value="1"/>
</dbReference>
<comment type="similarity">
    <text evidence="1 6">Belongs to the acylphosphatase family.</text>
</comment>
<dbReference type="Pfam" id="PF00708">
    <property type="entry name" value="Acylphosphatase"/>
    <property type="match status" value="1"/>
</dbReference>
<comment type="catalytic activity">
    <reaction evidence="4 5">
        <text>an acyl phosphate + H2O = a carboxylate + phosphate + H(+)</text>
        <dbReference type="Rhea" id="RHEA:14965"/>
        <dbReference type="ChEBI" id="CHEBI:15377"/>
        <dbReference type="ChEBI" id="CHEBI:15378"/>
        <dbReference type="ChEBI" id="CHEBI:29067"/>
        <dbReference type="ChEBI" id="CHEBI:43474"/>
        <dbReference type="ChEBI" id="CHEBI:59918"/>
        <dbReference type="EC" id="3.6.1.7"/>
    </reaction>
</comment>
<dbReference type="InterPro" id="IPR017968">
    <property type="entry name" value="Acylphosphatase_CS"/>
</dbReference>
<dbReference type="InterPro" id="IPR020456">
    <property type="entry name" value="Acylphosphatase"/>
</dbReference>
<comment type="caution">
    <text evidence="8">The sequence shown here is derived from an EMBL/GenBank/DDBJ whole genome shotgun (WGS) entry which is preliminary data.</text>
</comment>
<evidence type="ECO:0000313" key="8">
    <source>
        <dbReference type="EMBL" id="TEB05344.1"/>
    </source>
</evidence>
<dbReference type="AlphaFoldDB" id="A0A4Y7R8Q7"/>
<dbReference type="EC" id="3.6.1.7" evidence="2 5"/>
<reference evidence="8 9" key="1">
    <citation type="journal article" date="2018" name="Environ. Microbiol.">
        <title>Novel energy conservation strategies and behaviour of Pelotomaculum schinkii driving syntrophic propionate catabolism.</title>
        <authorList>
            <person name="Hidalgo-Ahumada C.A.P."/>
            <person name="Nobu M.K."/>
            <person name="Narihiro T."/>
            <person name="Tamaki H."/>
            <person name="Liu W.T."/>
            <person name="Kamagata Y."/>
            <person name="Stams A.J.M."/>
            <person name="Imachi H."/>
            <person name="Sousa D.Z."/>
        </authorList>
    </citation>
    <scope>NUCLEOTIDE SEQUENCE [LARGE SCALE GENOMIC DNA]</scope>
    <source>
        <strain evidence="8 9">HH</strain>
    </source>
</reference>
<evidence type="ECO:0000256" key="5">
    <source>
        <dbReference type="PROSITE-ProRule" id="PRU00520"/>
    </source>
</evidence>
<dbReference type="PRINTS" id="PR00112">
    <property type="entry name" value="ACYLPHPHTASE"/>
</dbReference>
<keyword evidence="9" id="KW-1185">Reference proteome</keyword>
<evidence type="ECO:0000256" key="1">
    <source>
        <dbReference type="ARBA" id="ARBA00005614"/>
    </source>
</evidence>
<dbReference type="PANTHER" id="PTHR47268">
    <property type="entry name" value="ACYLPHOSPHATASE"/>
    <property type="match status" value="1"/>
</dbReference>
<feature type="active site" evidence="5">
    <location>
        <position position="39"/>
    </location>
</feature>
<dbReference type="PROSITE" id="PS00151">
    <property type="entry name" value="ACYLPHOSPHATASE_2"/>
    <property type="match status" value="1"/>
</dbReference>
<organism evidence="8 9">
    <name type="scientific">Pelotomaculum schinkii</name>
    <dbReference type="NCBI Taxonomy" id="78350"/>
    <lineage>
        <taxon>Bacteria</taxon>
        <taxon>Bacillati</taxon>
        <taxon>Bacillota</taxon>
        <taxon>Clostridia</taxon>
        <taxon>Eubacteriales</taxon>
        <taxon>Desulfotomaculaceae</taxon>
        <taxon>Pelotomaculum</taxon>
    </lineage>
</organism>
<evidence type="ECO:0000256" key="3">
    <source>
        <dbReference type="ARBA" id="ARBA00015991"/>
    </source>
</evidence>
<dbReference type="RefSeq" id="WP_190240423.1">
    <property type="nucleotide sequence ID" value="NZ_QFGA01000002.1"/>
</dbReference>
<dbReference type="InterPro" id="IPR036046">
    <property type="entry name" value="Acylphosphatase-like_dom_sf"/>
</dbReference>
<protein>
    <recommendedName>
        <fullName evidence="3 5">acylphosphatase</fullName>
        <ecNumber evidence="2 5">3.6.1.7</ecNumber>
    </recommendedName>
</protein>
<feature type="domain" description="Acylphosphatase-like" evidence="7">
    <location>
        <begin position="6"/>
        <end position="93"/>
    </location>
</feature>
<evidence type="ECO:0000256" key="4">
    <source>
        <dbReference type="ARBA" id="ARBA00047645"/>
    </source>
</evidence>
<dbReference type="Gene3D" id="3.30.70.100">
    <property type="match status" value="1"/>
</dbReference>
<feature type="active site" evidence="5">
    <location>
        <position position="21"/>
    </location>
</feature>
<dbReference type="EMBL" id="QFGA01000002">
    <property type="protein sequence ID" value="TEB05344.1"/>
    <property type="molecule type" value="Genomic_DNA"/>
</dbReference>
<evidence type="ECO:0000259" key="7">
    <source>
        <dbReference type="PROSITE" id="PS51160"/>
    </source>
</evidence>
<proteinExistence type="inferred from homology"/>
<evidence type="ECO:0000256" key="6">
    <source>
        <dbReference type="RuleBase" id="RU004168"/>
    </source>
</evidence>
<dbReference type="Proteomes" id="UP000298324">
    <property type="component" value="Unassembled WGS sequence"/>
</dbReference>
<evidence type="ECO:0000313" key="9">
    <source>
        <dbReference type="Proteomes" id="UP000298324"/>
    </source>
</evidence>